<reference evidence="1" key="1">
    <citation type="submission" date="2023-01" db="EMBL/GenBank/DDBJ databases">
        <authorList>
            <person name="Piombo E."/>
        </authorList>
    </citation>
    <scope>NUCLEOTIDE SEQUENCE</scope>
</reference>
<keyword evidence="2" id="KW-1185">Reference proteome</keyword>
<accession>A0AA35LZ23</accession>
<dbReference type="Proteomes" id="UP001160390">
    <property type="component" value="Unassembled WGS sequence"/>
</dbReference>
<organism evidence="1 2">
    <name type="scientific">Clonostachys chloroleuca</name>
    <dbReference type="NCBI Taxonomy" id="1926264"/>
    <lineage>
        <taxon>Eukaryota</taxon>
        <taxon>Fungi</taxon>
        <taxon>Dikarya</taxon>
        <taxon>Ascomycota</taxon>
        <taxon>Pezizomycotina</taxon>
        <taxon>Sordariomycetes</taxon>
        <taxon>Hypocreomycetidae</taxon>
        <taxon>Hypocreales</taxon>
        <taxon>Bionectriaceae</taxon>
        <taxon>Clonostachys</taxon>
    </lineage>
</organism>
<comment type="caution">
    <text evidence="1">The sequence shown here is derived from an EMBL/GenBank/DDBJ whole genome shotgun (WGS) entry which is preliminary data.</text>
</comment>
<dbReference type="AlphaFoldDB" id="A0AA35LZ23"/>
<evidence type="ECO:0000313" key="2">
    <source>
        <dbReference type="Proteomes" id="UP001160390"/>
    </source>
</evidence>
<protein>
    <submittedName>
        <fullName evidence="1">Uncharacterized protein</fullName>
    </submittedName>
</protein>
<gene>
    <name evidence="1" type="ORF">CCHLO57077_00016681</name>
</gene>
<evidence type="ECO:0000313" key="1">
    <source>
        <dbReference type="EMBL" id="CAI6087171.1"/>
    </source>
</evidence>
<sequence>MAGQGCLVPPSTVLAGGALQTRVSSDLLEQSLDIPLVSRVGAVSSFHPIKGALVIGVLEVRQTTIHSHVSVLLFQLDKVFSCQGPNKWPRKWSQTPRKTLKASLQWWVRDGDLGE</sequence>
<proteinExistence type="predicted"/>
<name>A0AA35LZ23_9HYPO</name>
<dbReference type="EMBL" id="CABFNP030000792">
    <property type="protein sequence ID" value="CAI6087171.1"/>
    <property type="molecule type" value="Genomic_DNA"/>
</dbReference>